<keyword evidence="2" id="KW-1185">Reference proteome</keyword>
<protein>
    <submittedName>
        <fullName evidence="1">Uncharacterized protein</fullName>
    </submittedName>
</protein>
<dbReference type="Proteomes" id="UP000030645">
    <property type="component" value="Unassembled WGS sequence"/>
</dbReference>
<reference evidence="2" key="1">
    <citation type="submission" date="2013-01" db="EMBL/GenBank/DDBJ databases">
        <title>Draft Genome Sequence of a Mulberry Tree, Morus notabilis C.K. Schneid.</title>
        <authorList>
            <person name="He N."/>
            <person name="Zhao S."/>
        </authorList>
    </citation>
    <scope>NUCLEOTIDE SEQUENCE</scope>
</reference>
<gene>
    <name evidence="1" type="ORF">L484_019761</name>
</gene>
<proteinExistence type="predicted"/>
<organism evidence="1 2">
    <name type="scientific">Morus notabilis</name>
    <dbReference type="NCBI Taxonomy" id="981085"/>
    <lineage>
        <taxon>Eukaryota</taxon>
        <taxon>Viridiplantae</taxon>
        <taxon>Streptophyta</taxon>
        <taxon>Embryophyta</taxon>
        <taxon>Tracheophyta</taxon>
        <taxon>Spermatophyta</taxon>
        <taxon>Magnoliopsida</taxon>
        <taxon>eudicotyledons</taxon>
        <taxon>Gunneridae</taxon>
        <taxon>Pentapetalae</taxon>
        <taxon>rosids</taxon>
        <taxon>fabids</taxon>
        <taxon>Rosales</taxon>
        <taxon>Moraceae</taxon>
        <taxon>Moreae</taxon>
        <taxon>Morus</taxon>
    </lineage>
</organism>
<name>W9QZC2_9ROSA</name>
<dbReference type="AlphaFoldDB" id="W9QZC2"/>
<accession>W9QZC2</accession>
<dbReference type="EMBL" id="KE344058">
    <property type="protein sequence ID" value="EXB51984.1"/>
    <property type="molecule type" value="Genomic_DNA"/>
</dbReference>
<evidence type="ECO:0000313" key="1">
    <source>
        <dbReference type="EMBL" id="EXB51984.1"/>
    </source>
</evidence>
<sequence>MAVWTSRTVNPIKLLRYITSIANLPKLSLPLDCYLLKLTMKKTNHPYFGFLKGCKYFLIKLPGQLHSCIVRQKHNSILKISAST</sequence>
<evidence type="ECO:0000313" key="2">
    <source>
        <dbReference type="Proteomes" id="UP000030645"/>
    </source>
</evidence>